<proteinExistence type="predicted"/>
<dbReference type="EMBL" id="JAOQJF010000002">
    <property type="protein sequence ID" value="MCU6798629.1"/>
    <property type="molecule type" value="Genomic_DNA"/>
</dbReference>
<evidence type="ECO:0000313" key="1">
    <source>
        <dbReference type="EMBL" id="MCU6798629.1"/>
    </source>
</evidence>
<protein>
    <submittedName>
        <fullName evidence="1">Uncharacterized protein</fullName>
    </submittedName>
</protein>
<name>A0ABT2UVF3_9FIRM</name>
<accession>A0ABT2UVF3</accession>
<comment type="caution">
    <text evidence="1">The sequence shown here is derived from an EMBL/GenBank/DDBJ whole genome shotgun (WGS) entry which is preliminary data.</text>
</comment>
<dbReference type="RefSeq" id="WP_262562922.1">
    <property type="nucleotide sequence ID" value="NZ_JAOQJF010000002.1"/>
</dbReference>
<organism evidence="1 2">
    <name type="scientific">Alitiscatomonas aceti</name>
    <dbReference type="NCBI Taxonomy" id="2981724"/>
    <lineage>
        <taxon>Bacteria</taxon>
        <taxon>Bacillati</taxon>
        <taxon>Bacillota</taxon>
        <taxon>Clostridia</taxon>
        <taxon>Lachnospirales</taxon>
        <taxon>Lachnospiraceae</taxon>
        <taxon>Alitiscatomonas</taxon>
    </lineage>
</organism>
<gene>
    <name evidence="1" type="ORF">OCV69_01505</name>
</gene>
<evidence type="ECO:0000313" key="2">
    <source>
        <dbReference type="Proteomes" id="UP001652395"/>
    </source>
</evidence>
<sequence length="56" mass="6312">MVSNLYLKLSEFQILKGDDRPFGNLYGTASSTVLTEFLSPQEIIDMPEDELLTFLA</sequence>
<dbReference type="Proteomes" id="UP001652395">
    <property type="component" value="Unassembled WGS sequence"/>
</dbReference>
<reference evidence="1 2" key="1">
    <citation type="journal article" date="2021" name="ISME Commun">
        <title>Automated analysis of genomic sequences facilitates high-throughput and comprehensive description of bacteria.</title>
        <authorList>
            <person name="Hitch T.C.A."/>
        </authorList>
    </citation>
    <scope>NUCLEOTIDE SEQUENCE [LARGE SCALE GENOMIC DNA]</scope>
    <source>
        <strain evidence="2">f_CCE</strain>
    </source>
</reference>
<keyword evidence="2" id="KW-1185">Reference proteome</keyword>